<proteinExistence type="predicted"/>
<dbReference type="GeneTree" id="ENSGT00940000153431"/>
<reference evidence="8" key="4">
    <citation type="submission" date="2025-09" db="UniProtKB">
        <authorList>
            <consortium name="Ensembl"/>
        </authorList>
    </citation>
    <scope>IDENTIFICATION</scope>
</reference>
<evidence type="ECO:0000256" key="2">
    <source>
        <dbReference type="ARBA" id="ARBA00011738"/>
    </source>
</evidence>
<dbReference type="EMBL" id="EAAA01000322">
    <property type="status" value="NOT_ANNOTATED_CDS"/>
    <property type="molecule type" value="Genomic_DNA"/>
</dbReference>
<keyword evidence="4" id="KW-0963">Cytoplasm</keyword>
<protein>
    <recommendedName>
        <fullName evidence="3">D-aminoacyl-tRNA deacylase</fullName>
        <ecNumber evidence="3">3.1.1.96</ecNumber>
    </recommendedName>
</protein>
<dbReference type="GO" id="GO:0051500">
    <property type="term" value="F:D-tyrosyl-tRNA(Tyr) deacylase activity"/>
    <property type="evidence" value="ECO:0000318"/>
    <property type="project" value="GO_Central"/>
</dbReference>
<dbReference type="HOGENOM" id="CLU_076118_1_0_1"/>
<evidence type="ECO:0000313" key="9">
    <source>
        <dbReference type="Proteomes" id="UP000008144"/>
    </source>
</evidence>
<dbReference type="PANTHER" id="PTHR10472:SF1">
    <property type="entry name" value="D-AMINOACYL-TRNA DEACYLASE 2"/>
    <property type="match status" value="1"/>
</dbReference>
<keyword evidence="9" id="KW-1185">Reference proteome</keyword>
<dbReference type="FunCoup" id="F6URY8">
    <property type="interactions" value="11"/>
</dbReference>
<sequence>ISMETKGASARLVLQQCISAKLQVKPITGPEEAVYVNISRGMVAFVCFLKQADQTTVNKMVDHITQVKLSKQDDGKLVSILDLPGDLLIVPQATLGGRLKGKRMQYHQNIDKNLGSELYTQLVEACRKILKQTNKAVECGTYGNLQVLSIQTNGPYTHIIDV</sequence>
<evidence type="ECO:0000256" key="1">
    <source>
        <dbReference type="ARBA" id="ARBA00004496"/>
    </source>
</evidence>
<reference evidence="9" key="1">
    <citation type="journal article" date="2002" name="Science">
        <title>The draft genome of Ciona intestinalis: insights into chordate and vertebrate origins.</title>
        <authorList>
            <person name="Dehal P."/>
            <person name="Satou Y."/>
            <person name="Campbell R.K."/>
            <person name="Chapman J."/>
            <person name="Degnan B."/>
            <person name="De Tomaso A."/>
            <person name="Davidson B."/>
            <person name="Di Gregorio A."/>
            <person name="Gelpke M."/>
            <person name="Goodstein D.M."/>
            <person name="Harafuji N."/>
            <person name="Hastings K.E."/>
            <person name="Ho I."/>
            <person name="Hotta K."/>
            <person name="Huang W."/>
            <person name="Kawashima T."/>
            <person name="Lemaire P."/>
            <person name="Martinez D."/>
            <person name="Meinertzhagen I.A."/>
            <person name="Necula S."/>
            <person name="Nonaka M."/>
            <person name="Putnam N."/>
            <person name="Rash S."/>
            <person name="Saiga H."/>
            <person name="Satake M."/>
            <person name="Terry A."/>
            <person name="Yamada L."/>
            <person name="Wang H.G."/>
            <person name="Awazu S."/>
            <person name="Azumi K."/>
            <person name="Boore J."/>
            <person name="Branno M."/>
            <person name="Chin-Bow S."/>
            <person name="DeSantis R."/>
            <person name="Doyle S."/>
            <person name="Francino P."/>
            <person name="Keys D.N."/>
            <person name="Haga S."/>
            <person name="Hayashi H."/>
            <person name="Hino K."/>
            <person name="Imai K.S."/>
            <person name="Inaba K."/>
            <person name="Kano S."/>
            <person name="Kobayashi K."/>
            <person name="Kobayashi M."/>
            <person name="Lee B.I."/>
            <person name="Makabe K.W."/>
            <person name="Manohar C."/>
            <person name="Matassi G."/>
            <person name="Medina M."/>
            <person name="Mochizuki Y."/>
            <person name="Mount S."/>
            <person name="Morishita T."/>
            <person name="Miura S."/>
            <person name="Nakayama A."/>
            <person name="Nishizaka S."/>
            <person name="Nomoto H."/>
            <person name="Ohta F."/>
            <person name="Oishi K."/>
            <person name="Rigoutsos I."/>
            <person name="Sano M."/>
            <person name="Sasaki A."/>
            <person name="Sasakura Y."/>
            <person name="Shoguchi E."/>
            <person name="Shin-i T."/>
            <person name="Spagnuolo A."/>
            <person name="Stainier D."/>
            <person name="Suzuki M.M."/>
            <person name="Tassy O."/>
            <person name="Takatori N."/>
            <person name="Tokuoka M."/>
            <person name="Yagi K."/>
            <person name="Yoshizaki F."/>
            <person name="Wada S."/>
            <person name="Zhang C."/>
            <person name="Hyatt P.D."/>
            <person name="Larimer F."/>
            <person name="Detter C."/>
            <person name="Doggett N."/>
            <person name="Glavina T."/>
            <person name="Hawkins T."/>
            <person name="Richardson P."/>
            <person name="Lucas S."/>
            <person name="Kohara Y."/>
            <person name="Levine M."/>
            <person name="Satoh N."/>
            <person name="Rokhsar D.S."/>
        </authorList>
    </citation>
    <scope>NUCLEOTIDE SEQUENCE [LARGE SCALE GENOMIC DNA]</scope>
</reference>
<reference evidence="8" key="3">
    <citation type="submission" date="2025-08" db="UniProtKB">
        <authorList>
            <consortium name="Ensembl"/>
        </authorList>
    </citation>
    <scope>IDENTIFICATION</scope>
</reference>
<dbReference type="AlphaFoldDB" id="F6URY8"/>
<dbReference type="GO" id="GO:0006399">
    <property type="term" value="P:tRNA metabolic process"/>
    <property type="evidence" value="ECO:0000318"/>
    <property type="project" value="GO_Central"/>
</dbReference>
<comment type="subcellular location">
    <subcellularLocation>
        <location evidence="1">Cytoplasm</location>
    </subcellularLocation>
</comment>
<dbReference type="InParanoid" id="F6URY8"/>
<reference evidence="8" key="2">
    <citation type="journal article" date="2008" name="Genome Biol.">
        <title>Improved genome assembly and evidence-based global gene model set for the chordate Ciona intestinalis: new insight into intron and operon populations.</title>
        <authorList>
            <person name="Satou Y."/>
            <person name="Mineta K."/>
            <person name="Ogasawara M."/>
            <person name="Sasakura Y."/>
            <person name="Shoguchi E."/>
            <person name="Ueno K."/>
            <person name="Yamada L."/>
            <person name="Matsumoto J."/>
            <person name="Wasserscheid J."/>
            <person name="Dewar K."/>
            <person name="Wiley G.B."/>
            <person name="Macmil S.L."/>
            <person name="Roe B.A."/>
            <person name="Zeller R.W."/>
            <person name="Hastings K.E."/>
            <person name="Lemaire P."/>
            <person name="Lindquist E."/>
            <person name="Endo T."/>
            <person name="Hotta K."/>
            <person name="Inaba K."/>
        </authorList>
    </citation>
    <scope>NUCLEOTIDE SEQUENCE [LARGE SCALE GENOMIC DNA]</scope>
    <source>
        <strain evidence="8">wild type</strain>
    </source>
</reference>
<dbReference type="SUPFAM" id="SSF69500">
    <property type="entry name" value="DTD-like"/>
    <property type="match status" value="1"/>
</dbReference>
<organism evidence="8 9">
    <name type="scientific">Ciona intestinalis</name>
    <name type="common">Transparent sea squirt</name>
    <name type="synonym">Ascidia intestinalis</name>
    <dbReference type="NCBI Taxonomy" id="7719"/>
    <lineage>
        <taxon>Eukaryota</taxon>
        <taxon>Metazoa</taxon>
        <taxon>Chordata</taxon>
        <taxon>Tunicata</taxon>
        <taxon>Ascidiacea</taxon>
        <taxon>Phlebobranchia</taxon>
        <taxon>Cionidae</taxon>
        <taxon>Ciona</taxon>
    </lineage>
</organism>
<evidence type="ECO:0000313" key="8">
    <source>
        <dbReference type="Ensembl" id="ENSCINP00000023512.2"/>
    </source>
</evidence>
<evidence type="ECO:0000256" key="7">
    <source>
        <dbReference type="ARBA" id="ARBA00048018"/>
    </source>
</evidence>
<dbReference type="EC" id="3.1.1.96" evidence="3"/>
<dbReference type="GO" id="GO:0005737">
    <property type="term" value="C:cytoplasm"/>
    <property type="evidence" value="ECO:0000318"/>
    <property type="project" value="GO_Central"/>
</dbReference>
<name>F6URY8_CIOIN</name>
<dbReference type="STRING" id="7719.ENSCINP00000023512"/>
<evidence type="ECO:0000256" key="6">
    <source>
        <dbReference type="ARBA" id="ARBA00047676"/>
    </source>
</evidence>
<evidence type="ECO:0000256" key="5">
    <source>
        <dbReference type="ARBA" id="ARBA00022801"/>
    </source>
</evidence>
<evidence type="ECO:0000256" key="3">
    <source>
        <dbReference type="ARBA" id="ARBA00013056"/>
    </source>
</evidence>
<dbReference type="OMA" id="QQCLHAK"/>
<dbReference type="InterPro" id="IPR023509">
    <property type="entry name" value="DTD-like_sf"/>
</dbReference>
<dbReference type="Proteomes" id="UP000008144">
    <property type="component" value="Chromosome 1"/>
</dbReference>
<comment type="catalytic activity">
    <reaction evidence="6">
        <text>glycyl-tRNA(Ala) + H2O = tRNA(Ala) + glycine + H(+)</text>
        <dbReference type="Rhea" id="RHEA:53744"/>
        <dbReference type="Rhea" id="RHEA-COMP:9657"/>
        <dbReference type="Rhea" id="RHEA-COMP:13640"/>
        <dbReference type="ChEBI" id="CHEBI:15377"/>
        <dbReference type="ChEBI" id="CHEBI:15378"/>
        <dbReference type="ChEBI" id="CHEBI:57305"/>
        <dbReference type="ChEBI" id="CHEBI:78442"/>
        <dbReference type="ChEBI" id="CHEBI:78522"/>
        <dbReference type="EC" id="3.1.1.96"/>
    </reaction>
</comment>
<comment type="subunit">
    <text evidence="2">Homodimer.</text>
</comment>
<comment type="catalytic activity">
    <reaction evidence="7">
        <text>a D-aminoacyl-tRNA + H2O = a tRNA + a D-alpha-amino acid + H(+)</text>
        <dbReference type="Rhea" id="RHEA:13953"/>
        <dbReference type="Rhea" id="RHEA-COMP:10123"/>
        <dbReference type="Rhea" id="RHEA-COMP:10124"/>
        <dbReference type="ChEBI" id="CHEBI:15377"/>
        <dbReference type="ChEBI" id="CHEBI:15378"/>
        <dbReference type="ChEBI" id="CHEBI:59871"/>
        <dbReference type="ChEBI" id="CHEBI:78442"/>
        <dbReference type="ChEBI" id="CHEBI:79333"/>
        <dbReference type="EC" id="3.1.1.96"/>
    </reaction>
</comment>
<dbReference type="InterPro" id="IPR003732">
    <property type="entry name" value="Daa-tRNA_deacyls_DTD"/>
</dbReference>
<dbReference type="Ensembl" id="ENSCINT00000023758.2">
    <property type="protein sequence ID" value="ENSCINP00000023512.2"/>
    <property type="gene ID" value="ENSCING00000012649.2"/>
</dbReference>
<evidence type="ECO:0000256" key="4">
    <source>
        <dbReference type="ARBA" id="ARBA00022490"/>
    </source>
</evidence>
<dbReference type="Pfam" id="PF02580">
    <property type="entry name" value="Tyr_Deacylase"/>
    <property type="match status" value="1"/>
</dbReference>
<dbReference type="PANTHER" id="PTHR10472">
    <property type="entry name" value="D-TYROSYL-TRNA TYR DEACYLASE"/>
    <property type="match status" value="1"/>
</dbReference>
<keyword evidence="5" id="KW-0378">Hydrolase</keyword>
<accession>F6URY8</accession>
<dbReference type="Gene3D" id="3.50.80.10">
    <property type="entry name" value="D-tyrosyl-tRNA(Tyr) deacylase"/>
    <property type="match status" value="1"/>
</dbReference>